<dbReference type="Gene3D" id="2.60.40.640">
    <property type="match status" value="2"/>
</dbReference>
<dbReference type="Proteomes" id="UP000261620">
    <property type="component" value="Unplaced"/>
</dbReference>
<dbReference type="OMA" id="CDETLFK"/>
<dbReference type="STRING" id="94237.ENSMMOP00000007226"/>
<keyword evidence="3" id="KW-1133">Transmembrane helix</keyword>
<feature type="region of interest" description="Disordered" evidence="2">
    <location>
        <begin position="363"/>
        <end position="406"/>
    </location>
</feature>
<evidence type="ECO:0000313" key="5">
    <source>
        <dbReference type="Ensembl" id="ENSMMOP00000007226.1"/>
    </source>
</evidence>
<dbReference type="AlphaFoldDB" id="A0A3Q3VW70"/>
<dbReference type="InterPro" id="IPR050357">
    <property type="entry name" value="Arrestin_domain-protein"/>
</dbReference>
<comment type="similarity">
    <text evidence="1">Belongs to the arrestin family.</text>
</comment>
<dbReference type="GO" id="GO:0007399">
    <property type="term" value="P:nervous system development"/>
    <property type="evidence" value="ECO:0007669"/>
    <property type="project" value="UniProtKB-ARBA"/>
</dbReference>
<dbReference type="PANTHER" id="PTHR11188">
    <property type="entry name" value="ARRESTIN DOMAIN CONTAINING PROTEIN"/>
    <property type="match status" value="1"/>
</dbReference>
<dbReference type="Ensembl" id="ENSMMOT00000007361.1">
    <property type="protein sequence ID" value="ENSMMOP00000007226.1"/>
    <property type="gene ID" value="ENSMMOG00000005615.1"/>
</dbReference>
<accession>A0A3Q3VW70</accession>
<feature type="transmembrane region" description="Helical" evidence="3">
    <location>
        <begin position="78"/>
        <end position="103"/>
    </location>
</feature>
<name>A0A3Q3VW70_MOLML</name>
<dbReference type="SUPFAM" id="SSF81296">
    <property type="entry name" value="E set domains"/>
    <property type="match status" value="2"/>
</dbReference>
<evidence type="ECO:0000256" key="1">
    <source>
        <dbReference type="ARBA" id="ARBA00005298"/>
    </source>
</evidence>
<proteinExistence type="inferred from homology"/>
<evidence type="ECO:0000259" key="4">
    <source>
        <dbReference type="SMART" id="SM01017"/>
    </source>
</evidence>
<evidence type="ECO:0000256" key="2">
    <source>
        <dbReference type="SAM" id="MobiDB-lite"/>
    </source>
</evidence>
<dbReference type="Pfam" id="PF00339">
    <property type="entry name" value="Arrestin_N"/>
    <property type="match status" value="1"/>
</dbReference>
<reference evidence="5" key="1">
    <citation type="submission" date="2025-08" db="UniProtKB">
        <authorList>
            <consortium name="Ensembl"/>
        </authorList>
    </citation>
    <scope>IDENTIFICATION</scope>
</reference>
<dbReference type="PANTHER" id="PTHR11188:SF135">
    <property type="entry name" value="ARRESTIN DOMAIN CONTAINING 3-LIKE-RELATED"/>
    <property type="match status" value="1"/>
</dbReference>
<feature type="compositionally biased region" description="Pro residues" evidence="2">
    <location>
        <begin position="365"/>
        <end position="375"/>
    </location>
</feature>
<dbReference type="InterPro" id="IPR014756">
    <property type="entry name" value="Ig_E-set"/>
</dbReference>
<evidence type="ECO:0000313" key="6">
    <source>
        <dbReference type="Proteomes" id="UP000261620"/>
    </source>
</evidence>
<organism evidence="5 6">
    <name type="scientific">Mola mola</name>
    <name type="common">Ocean sunfish</name>
    <name type="synonym">Tetraodon mola</name>
    <dbReference type="NCBI Taxonomy" id="94237"/>
    <lineage>
        <taxon>Eukaryota</taxon>
        <taxon>Metazoa</taxon>
        <taxon>Chordata</taxon>
        <taxon>Craniata</taxon>
        <taxon>Vertebrata</taxon>
        <taxon>Euteleostomi</taxon>
        <taxon>Actinopterygii</taxon>
        <taxon>Neopterygii</taxon>
        <taxon>Teleostei</taxon>
        <taxon>Neoteleostei</taxon>
        <taxon>Acanthomorphata</taxon>
        <taxon>Eupercaria</taxon>
        <taxon>Tetraodontiformes</taxon>
        <taxon>Molidae</taxon>
        <taxon>Mola</taxon>
    </lineage>
</organism>
<keyword evidence="3" id="KW-0812">Transmembrane</keyword>
<dbReference type="GO" id="GO:0015031">
    <property type="term" value="P:protein transport"/>
    <property type="evidence" value="ECO:0007669"/>
    <property type="project" value="TreeGrafter"/>
</dbReference>
<dbReference type="GO" id="GO:0005886">
    <property type="term" value="C:plasma membrane"/>
    <property type="evidence" value="ECO:0007669"/>
    <property type="project" value="TreeGrafter"/>
</dbReference>
<dbReference type="InterPro" id="IPR011022">
    <property type="entry name" value="Arrestin_C-like"/>
</dbReference>
<evidence type="ECO:0000256" key="3">
    <source>
        <dbReference type="SAM" id="Phobius"/>
    </source>
</evidence>
<dbReference type="SMART" id="SM01017">
    <property type="entry name" value="Arrestin_C"/>
    <property type="match status" value="1"/>
</dbReference>
<keyword evidence="3" id="KW-0472">Membrane</keyword>
<dbReference type="InterPro" id="IPR011021">
    <property type="entry name" value="Arrestin-like_N"/>
</dbReference>
<dbReference type="Pfam" id="PF02752">
    <property type="entry name" value="Arrestin_C"/>
    <property type="match status" value="1"/>
</dbReference>
<protein>
    <recommendedName>
        <fullName evidence="4">Arrestin C-terminal-like domain-containing protein</fullName>
    </recommendedName>
</protein>
<keyword evidence="6" id="KW-1185">Reference proteome</keyword>
<sequence length="406" mass="45359">MSPIKDLRVFYEALNKEGTFSEGDTVAGTVSFTLTEETKVKRLVVKIKGEAHVHWSEGSGDRRRSHSDHRRYFKDKKYLVLFFLCNSPVEMCIFLVLVSATVLPHGDHRFNFKLKIPQGDMPSSFKGFHGNIVYMLEAKISRSWRMPSVEQRELIFVSKSLTHYGQCPNSGSLEKEVGVFSKGHVKFSATVDKKLCDTLSIVGTFCNSSSKETRPKFSLQQKIVYRAYSSTKWSEQSLCKMAGDKLKSEETISCQMKIPVDVFPTIRNCEIISVEYYLKVYLDISFAIDPEVRLPLVIVPLRLSSLHDFPPPAFPAGPFPVPTASGAFGYPGPAPTQHANTSGYNNQWPQEVTPYGFPAAAYPPSVGPHQPPTAPPLFQQGEPPNYASLYPSPHEIHGSTSENTKN</sequence>
<dbReference type="GO" id="GO:0005737">
    <property type="term" value="C:cytoplasm"/>
    <property type="evidence" value="ECO:0007669"/>
    <property type="project" value="TreeGrafter"/>
</dbReference>
<feature type="domain" description="Arrestin C-terminal-like" evidence="4">
    <location>
        <begin position="181"/>
        <end position="301"/>
    </location>
</feature>
<reference evidence="5" key="2">
    <citation type="submission" date="2025-09" db="UniProtKB">
        <authorList>
            <consortium name="Ensembl"/>
        </authorList>
    </citation>
    <scope>IDENTIFICATION</scope>
</reference>
<dbReference type="InterPro" id="IPR014752">
    <property type="entry name" value="Arrestin-like_C"/>
</dbReference>